<dbReference type="GeneID" id="27677705"/>
<dbReference type="HOGENOM" id="CLU_2373438_0_0_1"/>
<dbReference type="VEuPathDB" id="FungiDB:PEXP_072710"/>
<keyword evidence="3" id="KW-1185">Reference proteome</keyword>
<gene>
    <name evidence="2" type="ORF">PEX2_050110</name>
</gene>
<reference evidence="2 3" key="1">
    <citation type="journal article" date="2015" name="Mol. Plant Microbe Interact.">
        <title>Genome, transcriptome, and functional analyses of Penicillium expansum provide new insights into secondary metabolism and pathogenicity.</title>
        <authorList>
            <person name="Ballester A.R."/>
            <person name="Marcet-Houben M."/>
            <person name="Levin E."/>
            <person name="Sela N."/>
            <person name="Selma-Lazaro C."/>
            <person name="Carmona L."/>
            <person name="Wisniewski M."/>
            <person name="Droby S."/>
            <person name="Gonzalez-Candelas L."/>
            <person name="Gabaldon T."/>
        </authorList>
    </citation>
    <scope>NUCLEOTIDE SEQUENCE [LARGE SCALE GENOMIC DNA]</scope>
    <source>
        <strain evidence="2 3">MD-8</strain>
    </source>
</reference>
<sequence>MPFKQFKRNRDKASVFLGRMRNGVSNHDILAEALGKESKGFSDHVYELPKDQMIKSSLPDVAKYKLQPHESFNKANPNADYSDHSNVYLVGRPNR</sequence>
<evidence type="ECO:0000313" key="2">
    <source>
        <dbReference type="EMBL" id="KGO55523.1"/>
    </source>
</evidence>
<feature type="region of interest" description="Disordered" evidence="1">
    <location>
        <begin position="70"/>
        <end position="95"/>
    </location>
</feature>
<dbReference type="RefSeq" id="XP_016597616.1">
    <property type="nucleotide sequence ID" value="XM_016742286.1"/>
</dbReference>
<evidence type="ECO:0000313" key="3">
    <source>
        <dbReference type="Proteomes" id="UP000030143"/>
    </source>
</evidence>
<proteinExistence type="predicted"/>
<name>A0A0A2JLH6_PENEN</name>
<organism evidence="2 3">
    <name type="scientific">Penicillium expansum</name>
    <name type="common">Blue mold rot fungus</name>
    <dbReference type="NCBI Taxonomy" id="27334"/>
    <lineage>
        <taxon>Eukaryota</taxon>
        <taxon>Fungi</taxon>
        <taxon>Dikarya</taxon>
        <taxon>Ascomycota</taxon>
        <taxon>Pezizomycotina</taxon>
        <taxon>Eurotiomycetes</taxon>
        <taxon>Eurotiomycetidae</taxon>
        <taxon>Eurotiales</taxon>
        <taxon>Aspergillaceae</taxon>
        <taxon>Penicillium</taxon>
    </lineage>
</organism>
<comment type="caution">
    <text evidence="2">The sequence shown here is derived from an EMBL/GenBank/DDBJ whole genome shotgun (WGS) entry which is preliminary data.</text>
</comment>
<protein>
    <submittedName>
        <fullName evidence="2">Uncharacterized protein</fullName>
    </submittedName>
</protein>
<accession>A0A0A2JLH6</accession>
<dbReference type="AlphaFoldDB" id="A0A0A2JLH6"/>
<evidence type="ECO:0000256" key="1">
    <source>
        <dbReference type="SAM" id="MobiDB-lite"/>
    </source>
</evidence>
<dbReference type="EMBL" id="JQFZ01000191">
    <property type="protein sequence ID" value="KGO55523.1"/>
    <property type="molecule type" value="Genomic_DNA"/>
</dbReference>
<dbReference type="Proteomes" id="UP000030143">
    <property type="component" value="Unassembled WGS sequence"/>
</dbReference>